<dbReference type="STRING" id="1160718.SU9_20609"/>
<dbReference type="PROSITE" id="PS51186">
    <property type="entry name" value="GNAT"/>
    <property type="match status" value="1"/>
</dbReference>
<dbReference type="SUPFAM" id="SSF55729">
    <property type="entry name" value="Acyl-CoA N-acyltransferases (Nat)"/>
    <property type="match status" value="1"/>
</dbReference>
<dbReference type="InterPro" id="IPR000182">
    <property type="entry name" value="GNAT_dom"/>
</dbReference>
<dbReference type="eggNOG" id="COG3981">
    <property type="taxonomic scope" value="Bacteria"/>
</dbReference>
<dbReference type="HOGENOM" id="CLU_113231_3_0_11"/>
<dbReference type="EC" id="2.3.1.-" evidence="3"/>
<sequence>MAEPQLIAPTVDVHASFLAAMEEFRADGAEAAPHSNLAGELRTWAARWRSVEGFAAYVELTGGVERDERADGVVAKSTRWWVADGRYLGRVTFRHSLTPSLLDYGGHIGYAVRPGARRRGHATAMLRAALPVAHHELGIDPVLVTCDDTNTGSRKVIEACGGVLEDQRAEKLRYWIHATATATAAGQESHRRG</sequence>
<dbReference type="GO" id="GO:0016747">
    <property type="term" value="F:acyltransferase activity, transferring groups other than amino-acyl groups"/>
    <property type="evidence" value="ECO:0007669"/>
    <property type="project" value="InterPro"/>
</dbReference>
<dbReference type="Proteomes" id="UP000009036">
    <property type="component" value="Chromosome"/>
</dbReference>
<reference evidence="3" key="2">
    <citation type="submission" date="2021-04" db="EMBL/GenBank/DDBJ databases">
        <authorList>
            <person name="Wen M.-L."/>
            <person name="Han X.-L."/>
            <person name="Xiong J."/>
        </authorList>
    </citation>
    <scope>NUCLEOTIDE SEQUENCE</scope>
    <source>
        <strain evidence="3">AGR0001</strain>
    </source>
</reference>
<evidence type="ECO:0000313" key="3">
    <source>
        <dbReference type="EMBL" id="QTZ91918.1"/>
    </source>
</evidence>
<reference evidence="2" key="1">
    <citation type="journal article" date="2012" name="J. Bacteriol.">
        <title>Genome Sequence of Streptomyces auratus Strain AGR0001, a Phoslactomycin-Producing Actinomycete.</title>
        <authorList>
            <person name="Han X."/>
            <person name="Li M."/>
            <person name="Ding Z."/>
            <person name="Zhao J."/>
            <person name="Ji K."/>
            <person name="Wen M."/>
            <person name="Lu T."/>
        </authorList>
    </citation>
    <scope>NUCLEOTIDE SEQUENCE [LARGE SCALE GENOMIC DNA]</scope>
    <source>
        <strain evidence="2">AGR0001</strain>
    </source>
</reference>
<dbReference type="Pfam" id="PF13302">
    <property type="entry name" value="Acetyltransf_3"/>
    <property type="match status" value="1"/>
</dbReference>
<evidence type="ECO:0000313" key="2">
    <source>
        <dbReference type="EMBL" id="EJJ05098.1"/>
    </source>
</evidence>
<dbReference type="RefSeq" id="WP_006605643.1">
    <property type="nucleotide sequence ID" value="NZ_CP072931.1"/>
</dbReference>
<feature type="domain" description="N-acetyltransferase" evidence="1">
    <location>
        <begin position="41"/>
        <end position="181"/>
    </location>
</feature>
<dbReference type="InterPro" id="IPR016181">
    <property type="entry name" value="Acyl_CoA_acyltransferase"/>
</dbReference>
<dbReference type="EMBL" id="CP072931">
    <property type="protein sequence ID" value="QTZ91918.1"/>
    <property type="molecule type" value="Genomic_DNA"/>
</dbReference>
<gene>
    <name evidence="3" type="ORF">SU9_010860</name>
    <name evidence="2" type="ORF">SU9_20609</name>
</gene>
<name>J2JXE7_9ACTN</name>
<protein>
    <submittedName>
        <fullName evidence="3">GNAT family N-acetyltransferase</fullName>
        <ecNumber evidence="3">2.3.1.-</ecNumber>
    </submittedName>
    <submittedName>
        <fullName evidence="2">N-acetyltransferase GCN5</fullName>
    </submittedName>
</protein>
<dbReference type="OrthoDB" id="9797989at2"/>
<dbReference type="PATRIC" id="fig|1160718.3.peg.4173"/>
<dbReference type="PANTHER" id="PTHR39173:SF1">
    <property type="entry name" value="ACETYLTRANSFERASE"/>
    <property type="match status" value="1"/>
</dbReference>
<proteinExistence type="predicted"/>
<accession>J2JXE7</accession>
<dbReference type="KEGG" id="sauh:SU9_010860"/>
<evidence type="ECO:0000259" key="1">
    <source>
        <dbReference type="PROSITE" id="PS51186"/>
    </source>
</evidence>
<keyword evidence="3" id="KW-0012">Acyltransferase</keyword>
<dbReference type="AlphaFoldDB" id="J2JXE7"/>
<dbReference type="PANTHER" id="PTHR39173">
    <property type="entry name" value="ACETYLTRANSFERASE"/>
    <property type="match status" value="1"/>
</dbReference>
<dbReference type="Gene3D" id="3.40.630.30">
    <property type="match status" value="1"/>
</dbReference>
<dbReference type="EMBL" id="AJGV01000126">
    <property type="protein sequence ID" value="EJJ05098.1"/>
    <property type="molecule type" value="Genomic_DNA"/>
</dbReference>
<keyword evidence="2" id="KW-0808">Transferase</keyword>
<keyword evidence="4" id="KW-1185">Reference proteome</keyword>
<organism evidence="2">
    <name type="scientific">Streptomyces auratus AGR0001</name>
    <dbReference type="NCBI Taxonomy" id="1160718"/>
    <lineage>
        <taxon>Bacteria</taxon>
        <taxon>Bacillati</taxon>
        <taxon>Actinomycetota</taxon>
        <taxon>Actinomycetes</taxon>
        <taxon>Kitasatosporales</taxon>
        <taxon>Streptomycetaceae</taxon>
        <taxon>Streptomyces</taxon>
    </lineage>
</organism>
<evidence type="ECO:0000313" key="4">
    <source>
        <dbReference type="Proteomes" id="UP000009036"/>
    </source>
</evidence>